<sequence>MVRDGGAWGDLISLSWSVPGILGDGKRLEEVRHKLAEDRLDSVHKMKQVTARSRALIAIGLSQSPEKGPELLDNFKSFNDWGKWECAVAESLSVEGSIGPEIKTSLNKLNELQIASSSKPVHPLTDKYVSTINKKAVEVPAEEQDFKIRPEYRRSDLLRIQESTQQRSPFVSSRPSPDTMMRRPSLKPLSKLPKLDSLHKKEGLQRVDNVHRKGSLARSNSFKSKLTSASAKRPKMLMEDDNMAMDPDSLGATLIRDAEKKKEKELQAEKRRHEMEERRREREEKKEQEMLKRKSSKLSSRASDSKKDAKELDGPSKGARTPKVQDVENDENDRQLKRKSSRKELYSSQGTRTLAGRTRKLQRNDKSAETSSANTTNAKDENTTEAKDDENTTEAKDENTTDARDDKTTDAEKEPQVEEPSAESAPEIDVDQILGPDQNALSTTDRQELEHFLNGSKNIFEDGQNKRDFVIHEAKIELDGGDPDLSHVVETIVFQASRDWQWRKLKRKRTYKKDGADDGTKADCD</sequence>
<organism evidence="2 3">
    <name type="scientific">Rhodosorus marinus</name>
    <dbReference type="NCBI Taxonomy" id="101924"/>
    <lineage>
        <taxon>Eukaryota</taxon>
        <taxon>Rhodophyta</taxon>
        <taxon>Stylonematophyceae</taxon>
        <taxon>Stylonematales</taxon>
        <taxon>Stylonemataceae</taxon>
        <taxon>Rhodosorus</taxon>
    </lineage>
</organism>
<name>A0AAV8V5I5_9RHOD</name>
<evidence type="ECO:0000313" key="2">
    <source>
        <dbReference type="EMBL" id="KAJ8909086.1"/>
    </source>
</evidence>
<dbReference type="EMBL" id="JAMWBK010000001">
    <property type="protein sequence ID" value="KAJ8909086.1"/>
    <property type="molecule type" value="Genomic_DNA"/>
</dbReference>
<evidence type="ECO:0000256" key="1">
    <source>
        <dbReference type="SAM" id="MobiDB-lite"/>
    </source>
</evidence>
<keyword evidence="3" id="KW-1185">Reference proteome</keyword>
<feature type="compositionally biased region" description="Basic and acidic residues" evidence="1">
    <location>
        <begin position="378"/>
        <end position="416"/>
    </location>
</feature>
<feature type="compositionally biased region" description="Basic and acidic residues" evidence="1">
    <location>
        <begin position="303"/>
        <end position="314"/>
    </location>
</feature>
<feature type="compositionally biased region" description="Polar residues" evidence="1">
    <location>
        <begin position="217"/>
        <end position="230"/>
    </location>
</feature>
<proteinExistence type="predicted"/>
<dbReference type="AlphaFoldDB" id="A0AAV8V5I5"/>
<dbReference type="Proteomes" id="UP001157974">
    <property type="component" value="Unassembled WGS sequence"/>
</dbReference>
<accession>A0AAV8V5I5</accession>
<feature type="compositionally biased region" description="Polar residues" evidence="1">
    <location>
        <begin position="161"/>
        <end position="176"/>
    </location>
</feature>
<comment type="caution">
    <text evidence="2">The sequence shown here is derived from an EMBL/GenBank/DDBJ whole genome shotgun (WGS) entry which is preliminary data.</text>
</comment>
<reference evidence="2 3" key="1">
    <citation type="journal article" date="2023" name="Nat. Commun.">
        <title>Origin of minicircular mitochondrial genomes in red algae.</title>
        <authorList>
            <person name="Lee Y."/>
            <person name="Cho C.H."/>
            <person name="Lee Y.M."/>
            <person name="Park S.I."/>
            <person name="Yang J.H."/>
            <person name="West J.A."/>
            <person name="Bhattacharya D."/>
            <person name="Yoon H.S."/>
        </authorList>
    </citation>
    <scope>NUCLEOTIDE SEQUENCE [LARGE SCALE GENOMIC DNA]</scope>
    <source>
        <strain evidence="2 3">CCMP1338</strain>
        <tissue evidence="2">Whole cell</tissue>
    </source>
</reference>
<protein>
    <submittedName>
        <fullName evidence="2">Uncharacterized protein</fullName>
    </submittedName>
</protein>
<evidence type="ECO:0000313" key="3">
    <source>
        <dbReference type="Proteomes" id="UP001157974"/>
    </source>
</evidence>
<gene>
    <name evidence="2" type="ORF">NDN08_005783</name>
</gene>
<feature type="region of interest" description="Disordered" evidence="1">
    <location>
        <begin position="159"/>
        <end position="445"/>
    </location>
</feature>
<feature type="compositionally biased region" description="Basic and acidic residues" evidence="1">
    <location>
        <begin position="193"/>
        <end position="211"/>
    </location>
</feature>
<feature type="compositionally biased region" description="Basic and acidic residues" evidence="1">
    <location>
        <begin position="256"/>
        <end position="292"/>
    </location>
</feature>